<proteinExistence type="predicted"/>
<dbReference type="PROSITE" id="PS51549">
    <property type="entry name" value="DM13"/>
    <property type="match status" value="1"/>
</dbReference>
<reference evidence="4" key="1">
    <citation type="journal article" date="2019" name="Int. J. Syst. Evol. Microbiol.">
        <title>The Global Catalogue of Microorganisms (GCM) 10K type strain sequencing project: providing services to taxonomists for standard genome sequencing and annotation.</title>
        <authorList>
            <consortium name="The Broad Institute Genomics Platform"/>
            <consortium name="The Broad Institute Genome Sequencing Center for Infectious Disease"/>
            <person name="Wu L."/>
            <person name="Ma J."/>
        </authorList>
    </citation>
    <scope>NUCLEOTIDE SEQUENCE [LARGE SCALE GENOMIC DNA]</scope>
    <source>
        <strain evidence="4">JCM 9377</strain>
    </source>
</reference>
<feature type="domain" description="DM13" evidence="2">
    <location>
        <begin position="69"/>
        <end position="173"/>
    </location>
</feature>
<dbReference type="RefSeq" id="WP_344825745.1">
    <property type="nucleotide sequence ID" value="NZ_BAAAUV010000005.1"/>
</dbReference>
<evidence type="ECO:0000313" key="4">
    <source>
        <dbReference type="Proteomes" id="UP001501237"/>
    </source>
</evidence>
<dbReference type="InterPro" id="IPR019545">
    <property type="entry name" value="DM13_domain"/>
</dbReference>
<accession>A0ABP6Q7X1</accession>
<dbReference type="EMBL" id="BAAAUV010000005">
    <property type="protein sequence ID" value="GAA3206542.1"/>
    <property type="molecule type" value="Genomic_DNA"/>
</dbReference>
<dbReference type="Proteomes" id="UP001501237">
    <property type="component" value="Unassembled WGS sequence"/>
</dbReference>
<sequence>MSRKGWAALVAAVGAVVLVAAMAAFQPWKLWVDDRANDADVAVAPAVPGQPQDDGKQAPQGPEKVYEGGKWRSYSHGETTGTVKLYKQPDGSHLLRLEDLRTSNGPDVKVVLAEQSFDQVGQLPPGYLTLATLKGNTGSSNYAIPAGTDITKYKSAVIWCKRFDAVFAAVSIT</sequence>
<keyword evidence="4" id="KW-1185">Reference proteome</keyword>
<name>A0ABP6Q7X1_9ACTN</name>
<feature type="region of interest" description="Disordered" evidence="1">
    <location>
        <begin position="45"/>
        <end position="70"/>
    </location>
</feature>
<protein>
    <submittedName>
        <fullName evidence="3">DM13 domain-containing protein</fullName>
    </submittedName>
</protein>
<organism evidence="3 4">
    <name type="scientific">Actinocorallia longicatena</name>
    <dbReference type="NCBI Taxonomy" id="111803"/>
    <lineage>
        <taxon>Bacteria</taxon>
        <taxon>Bacillati</taxon>
        <taxon>Actinomycetota</taxon>
        <taxon>Actinomycetes</taxon>
        <taxon>Streptosporangiales</taxon>
        <taxon>Thermomonosporaceae</taxon>
        <taxon>Actinocorallia</taxon>
    </lineage>
</organism>
<comment type="caution">
    <text evidence="3">The sequence shown here is derived from an EMBL/GenBank/DDBJ whole genome shotgun (WGS) entry which is preliminary data.</text>
</comment>
<evidence type="ECO:0000256" key="1">
    <source>
        <dbReference type="SAM" id="MobiDB-lite"/>
    </source>
</evidence>
<evidence type="ECO:0000259" key="2">
    <source>
        <dbReference type="PROSITE" id="PS51549"/>
    </source>
</evidence>
<evidence type="ECO:0000313" key="3">
    <source>
        <dbReference type="EMBL" id="GAA3206542.1"/>
    </source>
</evidence>
<gene>
    <name evidence="3" type="ORF">GCM10010468_22060</name>
</gene>
<dbReference type="Pfam" id="PF10517">
    <property type="entry name" value="DM13"/>
    <property type="match status" value="1"/>
</dbReference>